<feature type="transmembrane region" description="Helical" evidence="1">
    <location>
        <begin position="132"/>
        <end position="156"/>
    </location>
</feature>
<keyword evidence="1" id="KW-0812">Transmembrane</keyword>
<proteinExistence type="predicted"/>
<dbReference type="RefSeq" id="WP_077587720.1">
    <property type="nucleotide sequence ID" value="NZ_CP019640.1"/>
</dbReference>
<evidence type="ECO:0000313" key="2">
    <source>
        <dbReference type="EMBL" id="AQQ51848.1"/>
    </source>
</evidence>
<sequence>MKKLFFFGYLISAGLTVLLFYSINGLTEPLGSADGTWGGGNGNPGIFPLVFLWPFLCLFLYGTTAYSMRLMKRAWPAAKIRVSAAVFALLAIGIAVYQVAAAQAVRKELIRLHPSFNEDHLPSLLNTYTNSIFFNLLTFIMIVLFCLLAGCLWALVRMQEPGGRQISPRYKRQ</sequence>
<dbReference type="AlphaFoldDB" id="A0A1Q2KUG0"/>
<reference evidence="2 3" key="1">
    <citation type="submission" date="2017-02" db="EMBL/GenBank/DDBJ databases">
        <title>The complete genomic sequence of a novel cold adapted crude oil-degrading bacterium Planococcus qaidamina Y42.</title>
        <authorList>
            <person name="Yang R."/>
        </authorList>
    </citation>
    <scope>NUCLEOTIDE SEQUENCE [LARGE SCALE GENOMIC DNA]</scope>
    <source>
        <strain evidence="2 3">Y42</strain>
    </source>
</reference>
<dbReference type="KEGG" id="pmar:B0X71_01085"/>
<dbReference type="EMBL" id="CP019640">
    <property type="protein sequence ID" value="AQQ51848.1"/>
    <property type="molecule type" value="Genomic_DNA"/>
</dbReference>
<name>A0A1Q2KUG0_9BACL</name>
<accession>A0A1Q2KUG0</accession>
<dbReference type="Proteomes" id="UP000188184">
    <property type="component" value="Chromosome"/>
</dbReference>
<keyword evidence="1" id="KW-1133">Transmembrane helix</keyword>
<protein>
    <submittedName>
        <fullName evidence="2">Uncharacterized protein</fullName>
    </submittedName>
</protein>
<gene>
    <name evidence="2" type="ORF">B0X71_01085</name>
</gene>
<keyword evidence="3" id="KW-1185">Reference proteome</keyword>
<evidence type="ECO:0000313" key="3">
    <source>
        <dbReference type="Proteomes" id="UP000188184"/>
    </source>
</evidence>
<feature type="transmembrane region" description="Helical" evidence="1">
    <location>
        <begin position="80"/>
        <end position="100"/>
    </location>
</feature>
<feature type="transmembrane region" description="Helical" evidence="1">
    <location>
        <begin position="46"/>
        <end position="68"/>
    </location>
</feature>
<keyword evidence="1" id="KW-0472">Membrane</keyword>
<evidence type="ECO:0000256" key="1">
    <source>
        <dbReference type="SAM" id="Phobius"/>
    </source>
</evidence>
<organism evidence="2 3">
    <name type="scientific">Planococcus lenghuensis</name>
    <dbReference type="NCBI Taxonomy" id="2213202"/>
    <lineage>
        <taxon>Bacteria</taxon>
        <taxon>Bacillati</taxon>
        <taxon>Bacillota</taxon>
        <taxon>Bacilli</taxon>
        <taxon>Bacillales</taxon>
        <taxon>Caryophanaceae</taxon>
        <taxon>Planococcus</taxon>
    </lineage>
</organism>
<feature type="transmembrane region" description="Helical" evidence="1">
    <location>
        <begin position="7"/>
        <end position="26"/>
    </location>
</feature>
<dbReference type="OrthoDB" id="2739887at2"/>